<dbReference type="EMBL" id="DSDS01000027">
    <property type="protein sequence ID" value="HET97313.1"/>
    <property type="molecule type" value="Genomic_DNA"/>
</dbReference>
<protein>
    <submittedName>
        <fullName evidence="3">Zf-HC2 domain-containing protein</fullName>
    </submittedName>
</protein>
<dbReference type="Gene3D" id="1.10.10.1320">
    <property type="entry name" value="Anti-sigma factor, zinc-finger domain"/>
    <property type="match status" value="1"/>
</dbReference>
<evidence type="ECO:0000313" key="3">
    <source>
        <dbReference type="EMBL" id="HET97313.1"/>
    </source>
</evidence>
<proteinExistence type="predicted"/>
<gene>
    <name evidence="3" type="ORF">ENN98_01145</name>
</gene>
<keyword evidence="1" id="KW-0472">Membrane</keyword>
<sequence length="175" mass="19366">MEPFERRRRVEWQEVSEMECKEWAERIGDYLDGYLDRVSRSSFDSHLESCRACRDAVADEAAWRQTLRQMPVAPMRPGFVERALQGAALANRQPVADGGRGWLFALLRRLAGGGKTSRHRRPEARLLLGAGLGGALAAGLVALLLVTAPLREVTPLAGEPVQLVSMTVNETRSLD</sequence>
<organism evidence="3">
    <name type="scientific">Desulfurivibrio alkaliphilus</name>
    <dbReference type="NCBI Taxonomy" id="427923"/>
    <lineage>
        <taxon>Bacteria</taxon>
        <taxon>Pseudomonadati</taxon>
        <taxon>Thermodesulfobacteriota</taxon>
        <taxon>Desulfobulbia</taxon>
        <taxon>Desulfobulbales</taxon>
        <taxon>Desulfobulbaceae</taxon>
        <taxon>Desulfurivibrio</taxon>
    </lineage>
</organism>
<comment type="caution">
    <text evidence="3">The sequence shown here is derived from an EMBL/GenBank/DDBJ whole genome shotgun (WGS) entry which is preliminary data.</text>
</comment>
<feature type="domain" description="Putative zinc-finger" evidence="2">
    <location>
        <begin position="20"/>
        <end position="54"/>
    </location>
</feature>
<dbReference type="InterPro" id="IPR027383">
    <property type="entry name" value="Znf_put"/>
</dbReference>
<dbReference type="Proteomes" id="UP000885986">
    <property type="component" value="Unassembled WGS sequence"/>
</dbReference>
<accession>A0A7C2XNC2</accession>
<dbReference type="AlphaFoldDB" id="A0A7C2XNC2"/>
<dbReference type="InterPro" id="IPR041916">
    <property type="entry name" value="Anti_sigma_zinc_sf"/>
</dbReference>
<feature type="transmembrane region" description="Helical" evidence="1">
    <location>
        <begin position="126"/>
        <end position="146"/>
    </location>
</feature>
<feature type="non-terminal residue" evidence="3">
    <location>
        <position position="175"/>
    </location>
</feature>
<reference evidence="3" key="1">
    <citation type="journal article" date="2020" name="mSystems">
        <title>Genome- and Community-Level Interaction Insights into Carbon Utilization and Element Cycling Functions of Hydrothermarchaeota in Hydrothermal Sediment.</title>
        <authorList>
            <person name="Zhou Z."/>
            <person name="Liu Y."/>
            <person name="Xu W."/>
            <person name="Pan J."/>
            <person name="Luo Z.H."/>
            <person name="Li M."/>
        </authorList>
    </citation>
    <scope>NUCLEOTIDE SEQUENCE [LARGE SCALE GENOMIC DNA]</scope>
    <source>
        <strain evidence="3">SpSt-1224</strain>
    </source>
</reference>
<evidence type="ECO:0000256" key="1">
    <source>
        <dbReference type="SAM" id="Phobius"/>
    </source>
</evidence>
<dbReference type="Pfam" id="PF13490">
    <property type="entry name" value="zf-HC2"/>
    <property type="match status" value="1"/>
</dbReference>
<evidence type="ECO:0000259" key="2">
    <source>
        <dbReference type="Pfam" id="PF13490"/>
    </source>
</evidence>
<keyword evidence="1" id="KW-1133">Transmembrane helix</keyword>
<keyword evidence="1" id="KW-0812">Transmembrane</keyword>
<name>A0A7C2XNC2_9BACT</name>